<dbReference type="EMBL" id="JARIHO010000006">
    <property type="protein sequence ID" value="KAJ7359547.1"/>
    <property type="molecule type" value="Genomic_DNA"/>
</dbReference>
<gene>
    <name evidence="1" type="ORF">DFH08DRAFT_801337</name>
</gene>
<dbReference type="AlphaFoldDB" id="A0AAD7EYP7"/>
<sequence>MAFHEVPNCADAQGTLNQRPTESTTYFVKAKWPREWIQTAEDLVRHEWNTYYKKDLTALPQPRAASERSTSRNKHFDVLYEPETTVDPLDDWISSAVIITTAEAITWWTATSTDVERAFSRGGLTVSKMRHSLSDESTRAATVIGSWINLPDTIPREKIIRKFKDKSRRMTAAESPVELVQPIDVDLDL</sequence>
<reference evidence="1" key="1">
    <citation type="submission" date="2023-03" db="EMBL/GenBank/DDBJ databases">
        <title>Massive genome expansion in bonnet fungi (Mycena s.s.) driven by repeated elements and novel gene families across ecological guilds.</title>
        <authorList>
            <consortium name="Lawrence Berkeley National Laboratory"/>
            <person name="Harder C.B."/>
            <person name="Miyauchi S."/>
            <person name="Viragh M."/>
            <person name="Kuo A."/>
            <person name="Thoen E."/>
            <person name="Andreopoulos B."/>
            <person name="Lu D."/>
            <person name="Skrede I."/>
            <person name="Drula E."/>
            <person name="Henrissat B."/>
            <person name="Morin E."/>
            <person name="Kohler A."/>
            <person name="Barry K."/>
            <person name="LaButti K."/>
            <person name="Morin E."/>
            <person name="Salamov A."/>
            <person name="Lipzen A."/>
            <person name="Mereny Z."/>
            <person name="Hegedus B."/>
            <person name="Baldrian P."/>
            <person name="Stursova M."/>
            <person name="Weitz H."/>
            <person name="Taylor A."/>
            <person name="Grigoriev I.V."/>
            <person name="Nagy L.G."/>
            <person name="Martin F."/>
            <person name="Kauserud H."/>
        </authorList>
    </citation>
    <scope>NUCLEOTIDE SEQUENCE</scope>
    <source>
        <strain evidence="1">CBHHK002</strain>
    </source>
</reference>
<protein>
    <recommendedName>
        <fullName evidence="3">HAT C-terminal dimerisation domain-containing protein</fullName>
    </recommendedName>
</protein>
<keyword evidence="2" id="KW-1185">Reference proteome</keyword>
<comment type="caution">
    <text evidence="1">The sequence shown here is derived from an EMBL/GenBank/DDBJ whole genome shotgun (WGS) entry which is preliminary data.</text>
</comment>
<proteinExistence type="predicted"/>
<evidence type="ECO:0000313" key="2">
    <source>
        <dbReference type="Proteomes" id="UP001218218"/>
    </source>
</evidence>
<accession>A0AAD7EYP7</accession>
<name>A0AAD7EYP7_9AGAR</name>
<organism evidence="1 2">
    <name type="scientific">Mycena albidolilacea</name>
    <dbReference type="NCBI Taxonomy" id="1033008"/>
    <lineage>
        <taxon>Eukaryota</taxon>
        <taxon>Fungi</taxon>
        <taxon>Dikarya</taxon>
        <taxon>Basidiomycota</taxon>
        <taxon>Agaricomycotina</taxon>
        <taxon>Agaricomycetes</taxon>
        <taxon>Agaricomycetidae</taxon>
        <taxon>Agaricales</taxon>
        <taxon>Marasmiineae</taxon>
        <taxon>Mycenaceae</taxon>
        <taxon>Mycena</taxon>
    </lineage>
</organism>
<evidence type="ECO:0000313" key="1">
    <source>
        <dbReference type="EMBL" id="KAJ7359547.1"/>
    </source>
</evidence>
<evidence type="ECO:0008006" key="3">
    <source>
        <dbReference type="Google" id="ProtNLM"/>
    </source>
</evidence>
<dbReference type="Proteomes" id="UP001218218">
    <property type="component" value="Unassembled WGS sequence"/>
</dbReference>